<evidence type="ECO:0000256" key="11">
    <source>
        <dbReference type="RuleBase" id="RU003357"/>
    </source>
</evidence>
<keyword evidence="5" id="KW-0732">Signal</keyword>
<evidence type="ECO:0000259" key="13">
    <source>
        <dbReference type="Pfam" id="PF07715"/>
    </source>
</evidence>
<dbReference type="PROSITE" id="PS01156">
    <property type="entry name" value="TONB_DEPENDENT_REC_2"/>
    <property type="match status" value="1"/>
</dbReference>
<keyword evidence="4 9" id="KW-0812">Transmembrane</keyword>
<sequence length="1074" mass="114193">MLPRNIRTHSVAFRLHASRRRRAEPNACFTLAKRRFIPPPSSDYCTCTARHAERGDTPTAGPGTRSEVKRGISTKKTNIARGLRGGTALSALVLAGTLFAAPAFAQTEVPVSGPVEGQATEDAATPQGEIVVTGSRIPQANITSTAPVTVVGAEDIKLQGTTRVEDMLNSLPAVFASQTSAMSNGADGTASVDLRGLGTSRTLTLVNGRRLLPGDPSPTSGSAADINIIPASMLKRVEVLTGGASSTYGADAVAGVVNFIIDTDFEGFKIDSQYSVYQHSNRNKLTPGILDARQAEGRTGFEYPTSNVVDGGTIDTTVSFGTSFGGDDRGHATAYFGYRKVNAVTQSRRDYSACTIQNTGGGAPNCGGSLTSGNGTVILFDPNLNTASSTVYTFMPGGGFENTTTRFNFAPTNYFQRPDERYTAGAFINYDVDEAFKPYLEFMFMDDRTVAQIAPSGNFGNTLTVNCDNPLLSAAQRAVTCASGNLINGFLGNFPLASAAQYNPNPGAAPLTFFDPITGAPYNRAFFQVLRRNTEGGPRQSDLQHTNYRGVIGAKGDLGEQWSYDAYYQFGRVKYSQVYSNEFSVARLTRALDIVDDPRVAGVQPICRSVLDGSDANCVPYNIFAGPGGVSPAAVNYLSATGFQQGQTTEQVANISFTGQLGGYGIQTPWASEGVGINVGVEWRKTELELKTDTYKVGVDFAPISDIRFRGTYNRAVRAPNIQELFSTATVGLNGSEDPCASLTDANGNPRPVAATDYGCRAQGIAVGQGITGNPAGQYNGLIGGNADLQPEKATTKTLGVVFQPSFLPRFALTVDYFDIKIEQAIRSYGQDAILQDCTDNATATFTPASCALINRDAAGSLWLTPGGFVTDLPNNVGQLQTKGIEVGASYSMQLFGLGRLALNMNGTYLDSYKVNNGLTTPYDCAGLYGPTCSIGGTTDAGSPLPEWRHKLRATLQMDGGVGLSVQWRHLGPVHAETTTDQPSLEGNFNFNPGTRLKAFNYIDLTSTFSIGESYTFRLGVNNLFDLEPPLVTSGNANRSGSNLCPTGPCNGNTYPGTYDALGRYLFAGVTLSF</sequence>
<evidence type="ECO:0000256" key="5">
    <source>
        <dbReference type="ARBA" id="ARBA00022729"/>
    </source>
</evidence>
<proteinExistence type="inferred from homology"/>
<feature type="domain" description="TonB-dependent receptor plug" evidence="13">
    <location>
        <begin position="143"/>
        <end position="256"/>
    </location>
</feature>
<dbReference type="Proteomes" id="UP000229081">
    <property type="component" value="Chromosome"/>
</dbReference>
<feature type="domain" description="TonB-dependent receptor-like beta-barrel" evidence="12">
    <location>
        <begin position="523"/>
        <end position="1024"/>
    </location>
</feature>
<reference evidence="14 15" key="1">
    <citation type="submission" date="2017-11" db="EMBL/GenBank/DDBJ databases">
        <title>Complete genome sequence of Sphingomonas sp. Strain Cra20, a psychrotolerant potential plant growth promoting rhizobacteria.</title>
        <authorList>
            <person name="Luo Y."/>
        </authorList>
    </citation>
    <scope>NUCLEOTIDE SEQUENCE [LARGE SCALE GENOMIC DNA]</scope>
    <source>
        <strain evidence="14 15">Cra20</strain>
    </source>
</reference>
<accession>A0A2K8MLK3</accession>
<evidence type="ECO:0000256" key="1">
    <source>
        <dbReference type="ARBA" id="ARBA00004571"/>
    </source>
</evidence>
<dbReference type="EMBL" id="CP024923">
    <property type="protein sequence ID" value="ATY34743.1"/>
    <property type="molecule type" value="Genomic_DNA"/>
</dbReference>
<keyword evidence="8 9" id="KW-0998">Cell outer membrane</keyword>
<keyword evidence="3 9" id="KW-1134">Transmembrane beta strand</keyword>
<evidence type="ECO:0000313" key="15">
    <source>
        <dbReference type="Proteomes" id="UP000229081"/>
    </source>
</evidence>
<dbReference type="PANTHER" id="PTHR47234:SF2">
    <property type="entry name" value="TONB-DEPENDENT RECEPTOR"/>
    <property type="match status" value="1"/>
</dbReference>
<evidence type="ECO:0000256" key="7">
    <source>
        <dbReference type="ARBA" id="ARBA00023136"/>
    </source>
</evidence>
<dbReference type="InterPro" id="IPR010917">
    <property type="entry name" value="TonB_rcpt_CS"/>
</dbReference>
<dbReference type="SUPFAM" id="SSF56935">
    <property type="entry name" value="Porins"/>
    <property type="match status" value="1"/>
</dbReference>
<evidence type="ECO:0000259" key="12">
    <source>
        <dbReference type="Pfam" id="PF00593"/>
    </source>
</evidence>
<dbReference type="InterPro" id="IPR012910">
    <property type="entry name" value="Plug_dom"/>
</dbReference>
<organism evidence="14 15">
    <name type="scientific">Sphingomonas psychrotolerans</name>
    <dbReference type="NCBI Taxonomy" id="1327635"/>
    <lineage>
        <taxon>Bacteria</taxon>
        <taxon>Pseudomonadati</taxon>
        <taxon>Pseudomonadota</taxon>
        <taxon>Alphaproteobacteria</taxon>
        <taxon>Sphingomonadales</taxon>
        <taxon>Sphingomonadaceae</taxon>
        <taxon>Sphingomonas</taxon>
    </lineage>
</organism>
<dbReference type="InterPro" id="IPR036942">
    <property type="entry name" value="Beta-barrel_TonB_sf"/>
</dbReference>
<evidence type="ECO:0000256" key="10">
    <source>
        <dbReference type="PROSITE-ProRule" id="PRU10144"/>
    </source>
</evidence>
<dbReference type="InterPro" id="IPR000531">
    <property type="entry name" value="Beta-barrel_TonB"/>
</dbReference>
<dbReference type="OrthoDB" id="7051241at2"/>
<dbReference type="InterPro" id="IPR037066">
    <property type="entry name" value="Plug_dom_sf"/>
</dbReference>
<name>A0A2K8MLK3_9SPHN</name>
<evidence type="ECO:0000256" key="6">
    <source>
        <dbReference type="ARBA" id="ARBA00023077"/>
    </source>
</evidence>
<keyword evidence="6 11" id="KW-0798">TonB box</keyword>
<evidence type="ECO:0000256" key="2">
    <source>
        <dbReference type="ARBA" id="ARBA00022448"/>
    </source>
</evidence>
<keyword evidence="15" id="KW-1185">Reference proteome</keyword>
<evidence type="ECO:0000256" key="4">
    <source>
        <dbReference type="ARBA" id="ARBA00022692"/>
    </source>
</evidence>
<dbReference type="AlphaFoldDB" id="A0A2K8MLK3"/>
<comment type="subcellular location">
    <subcellularLocation>
        <location evidence="1 9">Cell outer membrane</location>
        <topology evidence="1 9">Multi-pass membrane protein</topology>
    </subcellularLocation>
</comment>
<dbReference type="Pfam" id="PF07715">
    <property type="entry name" value="Plug"/>
    <property type="match status" value="1"/>
</dbReference>
<dbReference type="KEGG" id="sphc:CVN68_18705"/>
<evidence type="ECO:0000256" key="8">
    <source>
        <dbReference type="ARBA" id="ARBA00023237"/>
    </source>
</evidence>
<dbReference type="Gene3D" id="2.170.130.10">
    <property type="entry name" value="TonB-dependent receptor, plug domain"/>
    <property type="match status" value="1"/>
</dbReference>
<evidence type="ECO:0000256" key="9">
    <source>
        <dbReference type="PROSITE-ProRule" id="PRU01360"/>
    </source>
</evidence>
<evidence type="ECO:0000256" key="3">
    <source>
        <dbReference type="ARBA" id="ARBA00022452"/>
    </source>
</evidence>
<dbReference type="Gene3D" id="2.40.170.20">
    <property type="entry name" value="TonB-dependent receptor, beta-barrel domain"/>
    <property type="match status" value="1"/>
</dbReference>
<comment type="similarity">
    <text evidence="9 11">Belongs to the TonB-dependent receptor family.</text>
</comment>
<dbReference type="GO" id="GO:0009279">
    <property type="term" value="C:cell outer membrane"/>
    <property type="evidence" value="ECO:0007669"/>
    <property type="project" value="UniProtKB-SubCell"/>
</dbReference>
<protein>
    <submittedName>
        <fullName evidence="14">TonB-dependent receptor</fullName>
    </submittedName>
</protein>
<dbReference type="InterPro" id="IPR039426">
    <property type="entry name" value="TonB-dep_rcpt-like"/>
</dbReference>
<dbReference type="Pfam" id="PF00593">
    <property type="entry name" value="TonB_dep_Rec_b-barrel"/>
    <property type="match status" value="1"/>
</dbReference>
<dbReference type="PANTHER" id="PTHR47234">
    <property type="match status" value="1"/>
</dbReference>
<keyword evidence="7 9" id="KW-0472">Membrane</keyword>
<dbReference type="PROSITE" id="PS52016">
    <property type="entry name" value="TONB_DEPENDENT_REC_3"/>
    <property type="match status" value="1"/>
</dbReference>
<keyword evidence="2 9" id="KW-0813">Transport</keyword>
<keyword evidence="14" id="KW-0675">Receptor</keyword>
<gene>
    <name evidence="14" type="ORF">CVN68_18705</name>
</gene>
<evidence type="ECO:0000313" key="14">
    <source>
        <dbReference type="EMBL" id="ATY34743.1"/>
    </source>
</evidence>
<feature type="short sequence motif" description="TonB C-terminal box" evidence="10">
    <location>
        <begin position="1057"/>
        <end position="1074"/>
    </location>
</feature>